<accession>A0A8J3IG74</accession>
<gene>
    <name evidence="3" type="ORF">KSF_001980</name>
</gene>
<dbReference type="Proteomes" id="UP000597444">
    <property type="component" value="Unassembled WGS sequence"/>
</dbReference>
<keyword evidence="2" id="KW-0732">Signal</keyword>
<evidence type="ECO:0000313" key="4">
    <source>
        <dbReference type="Proteomes" id="UP000597444"/>
    </source>
</evidence>
<dbReference type="AlphaFoldDB" id="A0A8J3IG74"/>
<reference evidence="3" key="1">
    <citation type="submission" date="2020-10" db="EMBL/GenBank/DDBJ databases">
        <title>Taxonomic study of unclassified bacteria belonging to the class Ktedonobacteria.</title>
        <authorList>
            <person name="Yabe S."/>
            <person name="Wang C.M."/>
            <person name="Zheng Y."/>
            <person name="Sakai Y."/>
            <person name="Cavaletti L."/>
            <person name="Monciardini P."/>
            <person name="Donadio S."/>
        </authorList>
    </citation>
    <scope>NUCLEOTIDE SEQUENCE</scope>
    <source>
        <strain evidence="3">ID150040</strain>
    </source>
</reference>
<feature type="signal peptide" evidence="2">
    <location>
        <begin position="1"/>
        <end position="37"/>
    </location>
</feature>
<protein>
    <submittedName>
        <fullName evidence="3">Uncharacterized protein</fullName>
    </submittedName>
</protein>
<dbReference type="RefSeq" id="WP_220201141.1">
    <property type="nucleotide sequence ID" value="NZ_BNJK01000001.1"/>
</dbReference>
<comment type="caution">
    <text evidence="3">The sequence shown here is derived from an EMBL/GenBank/DDBJ whole genome shotgun (WGS) entry which is preliminary data.</text>
</comment>
<evidence type="ECO:0000256" key="2">
    <source>
        <dbReference type="SAM" id="SignalP"/>
    </source>
</evidence>
<proteinExistence type="predicted"/>
<dbReference type="EMBL" id="BNJK01000001">
    <property type="protein sequence ID" value="GHO90150.1"/>
    <property type="molecule type" value="Genomic_DNA"/>
</dbReference>
<evidence type="ECO:0000256" key="1">
    <source>
        <dbReference type="SAM" id="MobiDB-lite"/>
    </source>
</evidence>
<name>A0A8J3IG74_9CHLR</name>
<organism evidence="3 4">
    <name type="scientific">Reticulibacter mediterranei</name>
    <dbReference type="NCBI Taxonomy" id="2778369"/>
    <lineage>
        <taxon>Bacteria</taxon>
        <taxon>Bacillati</taxon>
        <taxon>Chloroflexota</taxon>
        <taxon>Ktedonobacteria</taxon>
        <taxon>Ktedonobacterales</taxon>
        <taxon>Reticulibacteraceae</taxon>
        <taxon>Reticulibacter</taxon>
    </lineage>
</organism>
<keyword evidence="4" id="KW-1185">Reference proteome</keyword>
<sequence>MRWFQQAKALLHTKRAAKRFLVLASLFLSLTALFLFADTPTASAASIGSRSPHALPATSGGGCTTDSTRSIRICLSENSQFVIVPDAYILKPLCNVFINLRTDPYKVVTSKSFGSNCYSAGTHLYGYSSDAAPGIWYTEAGNTNHTVLGDSPFLYP</sequence>
<feature type="region of interest" description="Disordered" evidence="1">
    <location>
        <begin position="44"/>
        <end position="64"/>
    </location>
</feature>
<feature type="chain" id="PRO_5035198796" evidence="2">
    <location>
        <begin position="38"/>
        <end position="156"/>
    </location>
</feature>
<evidence type="ECO:0000313" key="3">
    <source>
        <dbReference type="EMBL" id="GHO90150.1"/>
    </source>
</evidence>